<comment type="caution">
    <text evidence="17">The sequence shown here is derived from an EMBL/GenBank/DDBJ whole genome shotgun (WGS) entry which is preliminary data.</text>
</comment>
<comment type="subcellular location">
    <subcellularLocation>
        <location evidence="1 12">Cell outer membrane</location>
        <topology evidence="1 12">Multi-pass membrane protein</topology>
    </subcellularLocation>
</comment>
<dbReference type="Pfam" id="PF00593">
    <property type="entry name" value="TonB_dep_Rec_b-barrel"/>
    <property type="match status" value="1"/>
</dbReference>
<evidence type="ECO:0000256" key="3">
    <source>
        <dbReference type="ARBA" id="ARBA00022448"/>
    </source>
</evidence>
<evidence type="ECO:0000256" key="7">
    <source>
        <dbReference type="ARBA" id="ARBA00023065"/>
    </source>
</evidence>
<keyword evidence="3 12" id="KW-0813">Transport</keyword>
<reference evidence="17 18" key="1">
    <citation type="submission" date="2006-11" db="EMBL/GenBank/DDBJ databases">
        <authorList>
            <person name="Giovannoni S."/>
            <person name="Vergin K."/>
            <person name="Ferriera S."/>
            <person name="Johnson J."/>
            <person name="Kravitz S."/>
            <person name="Beeson K."/>
            <person name="Sutton G."/>
            <person name="Rogers Y.-H."/>
            <person name="Friedman R."/>
            <person name="Frazier M."/>
            <person name="Venter J.C."/>
        </authorList>
    </citation>
    <scope>NUCLEOTIDE SEQUENCE [LARGE SCALE GENOMIC DNA]</scope>
    <source>
        <strain evidence="17 18">HTCC2181</strain>
    </source>
</reference>
<keyword evidence="10 17" id="KW-0675">Receptor</keyword>
<dbReference type="Gene3D" id="2.170.130.10">
    <property type="entry name" value="TonB-dependent receptor, plug domain"/>
    <property type="match status" value="1"/>
</dbReference>
<dbReference type="SUPFAM" id="SSF56935">
    <property type="entry name" value="Porins"/>
    <property type="match status" value="1"/>
</dbReference>
<keyword evidence="7" id="KW-0406">Ion transport</keyword>
<dbReference type="GO" id="GO:0006811">
    <property type="term" value="P:monoatomic ion transport"/>
    <property type="evidence" value="ECO:0007669"/>
    <property type="project" value="UniProtKB-KW"/>
</dbReference>
<evidence type="ECO:0000256" key="12">
    <source>
        <dbReference type="PROSITE-ProRule" id="PRU01360"/>
    </source>
</evidence>
<evidence type="ECO:0000313" key="18">
    <source>
        <dbReference type="Proteomes" id="UP000054262"/>
    </source>
</evidence>
<dbReference type="Pfam" id="PF07715">
    <property type="entry name" value="Plug"/>
    <property type="match status" value="1"/>
</dbReference>
<dbReference type="PANTHER" id="PTHR30069:SF53">
    <property type="entry name" value="COLICIN I RECEPTOR-RELATED"/>
    <property type="match status" value="1"/>
</dbReference>
<evidence type="ECO:0000256" key="9">
    <source>
        <dbReference type="ARBA" id="ARBA00023136"/>
    </source>
</evidence>
<evidence type="ECO:0000256" key="14">
    <source>
        <dbReference type="SAM" id="Phobius"/>
    </source>
</evidence>
<keyword evidence="8 13" id="KW-0798">TonB box</keyword>
<keyword evidence="5 12" id="KW-0812">Transmembrane</keyword>
<evidence type="ECO:0000256" key="2">
    <source>
        <dbReference type="ARBA" id="ARBA00009810"/>
    </source>
</evidence>
<evidence type="ECO:0000256" key="6">
    <source>
        <dbReference type="ARBA" id="ARBA00022729"/>
    </source>
</evidence>
<evidence type="ECO:0000256" key="1">
    <source>
        <dbReference type="ARBA" id="ARBA00004571"/>
    </source>
</evidence>
<name>A0P4Q8_9PROT</name>
<accession>A0P4Q8</accession>
<dbReference type="EMBL" id="AAUX01000001">
    <property type="protein sequence ID" value="EAV46518.1"/>
    <property type="molecule type" value="Genomic_DNA"/>
</dbReference>
<keyword evidence="14" id="KW-1133">Transmembrane helix</keyword>
<organism evidence="17 18">
    <name type="scientific">Methylophilales bacterium HTCC2181</name>
    <dbReference type="NCBI Taxonomy" id="383631"/>
    <lineage>
        <taxon>Bacteria</taxon>
        <taxon>Pseudomonadati</taxon>
        <taxon>Pseudomonadota</taxon>
        <taxon>Betaproteobacteria</taxon>
        <taxon>Nitrosomonadales</taxon>
        <taxon>OM43 clade</taxon>
    </lineage>
</organism>
<dbReference type="GO" id="GO:0009279">
    <property type="term" value="C:cell outer membrane"/>
    <property type="evidence" value="ECO:0007669"/>
    <property type="project" value="UniProtKB-SubCell"/>
</dbReference>
<evidence type="ECO:0000256" key="8">
    <source>
        <dbReference type="ARBA" id="ARBA00023077"/>
    </source>
</evidence>
<dbReference type="AlphaFoldDB" id="A0P4Q8"/>
<dbReference type="CDD" id="cd01347">
    <property type="entry name" value="ligand_gated_channel"/>
    <property type="match status" value="1"/>
</dbReference>
<keyword evidence="18" id="KW-1185">Reference proteome</keyword>
<dbReference type="Gene3D" id="2.40.170.20">
    <property type="entry name" value="TonB-dependent receptor, beta-barrel domain"/>
    <property type="match status" value="1"/>
</dbReference>
<evidence type="ECO:0000256" key="11">
    <source>
        <dbReference type="ARBA" id="ARBA00023237"/>
    </source>
</evidence>
<feature type="domain" description="TonB-dependent receptor-like beta-barrel" evidence="15">
    <location>
        <begin position="204"/>
        <end position="624"/>
    </location>
</feature>
<feature type="domain" description="TonB-dependent receptor plug" evidence="16">
    <location>
        <begin position="69"/>
        <end position="175"/>
    </location>
</feature>
<dbReference type="PANTHER" id="PTHR30069">
    <property type="entry name" value="TONB-DEPENDENT OUTER MEMBRANE RECEPTOR"/>
    <property type="match status" value="1"/>
</dbReference>
<dbReference type="PROSITE" id="PS52016">
    <property type="entry name" value="TONB_DEPENDENT_REC_3"/>
    <property type="match status" value="1"/>
</dbReference>
<keyword evidence="4 12" id="KW-1134">Transmembrane beta strand</keyword>
<feature type="transmembrane region" description="Helical" evidence="14">
    <location>
        <begin position="27"/>
        <end position="49"/>
    </location>
</feature>
<protein>
    <submittedName>
        <fullName evidence="17">Probable outer membrane receptor protein</fullName>
    </submittedName>
</protein>
<evidence type="ECO:0000256" key="4">
    <source>
        <dbReference type="ARBA" id="ARBA00022452"/>
    </source>
</evidence>
<evidence type="ECO:0000256" key="13">
    <source>
        <dbReference type="RuleBase" id="RU003357"/>
    </source>
</evidence>
<evidence type="ECO:0000259" key="16">
    <source>
        <dbReference type="Pfam" id="PF07715"/>
    </source>
</evidence>
<keyword evidence="11 12" id="KW-0998">Cell outer membrane</keyword>
<dbReference type="InterPro" id="IPR039426">
    <property type="entry name" value="TonB-dep_rcpt-like"/>
</dbReference>
<comment type="similarity">
    <text evidence="2 12 13">Belongs to the TonB-dependent receptor family.</text>
</comment>
<gene>
    <name evidence="17" type="ORF">MB2181_00555</name>
</gene>
<dbReference type="InterPro" id="IPR000531">
    <property type="entry name" value="Beta-barrel_TonB"/>
</dbReference>
<dbReference type="Proteomes" id="UP000054262">
    <property type="component" value="Unassembled WGS sequence"/>
</dbReference>
<dbReference type="InterPro" id="IPR012910">
    <property type="entry name" value="Plug_dom"/>
</dbReference>
<evidence type="ECO:0000313" key="17">
    <source>
        <dbReference type="EMBL" id="EAV46518.1"/>
    </source>
</evidence>
<keyword evidence="6" id="KW-0732">Signal</keyword>
<dbReference type="OrthoDB" id="183532at2"/>
<evidence type="ECO:0000256" key="10">
    <source>
        <dbReference type="ARBA" id="ARBA00023170"/>
    </source>
</evidence>
<keyword evidence="9 12" id="KW-0472">Membrane</keyword>
<evidence type="ECO:0000256" key="5">
    <source>
        <dbReference type="ARBA" id="ARBA00022692"/>
    </source>
</evidence>
<evidence type="ECO:0000259" key="15">
    <source>
        <dbReference type="Pfam" id="PF00593"/>
    </source>
</evidence>
<proteinExistence type="inferred from homology"/>
<dbReference type="GO" id="GO:0015889">
    <property type="term" value="P:cobalamin transport"/>
    <property type="evidence" value="ECO:0007669"/>
    <property type="project" value="TreeGrafter"/>
</dbReference>
<dbReference type="InterPro" id="IPR037066">
    <property type="entry name" value="Plug_dom_sf"/>
</dbReference>
<dbReference type="InterPro" id="IPR036942">
    <property type="entry name" value="Beta-barrel_TonB_sf"/>
</dbReference>
<sequence length="660" mass="74199">MSFIVHAFIHPQMYFYLLYIMRGCMNFLGITLIKIIFYLFIFAPFIVLAKTEIEIDDIFVTATRSVIAKENIAADVTTLNAEEILQAGMSTLPELLQRQPGIEISNNGGPGKVSTIGIRGTSSTHTIILIDGVRMNAATSGFTALEHIPLSQIEKIEIVRGAASSIYGQDAIGGVIQIFTKKGAEGFNPYLSIGFGRYQTSNIATGVRGGDQDTTYAINFSSSNTKGFSAFFPNSRSAADEYNLDKDGYQNQSVSSSIKYKLSNDYEVDFNYLLSEGKNKFDNSFGNYFPTIDFRNETKNQILSLNLNGQITKEWGSSIKVARGVDQYTDKQLYDWTAYTYIQTDNLYKTTQNQITWNNSINLPIGNLILLYDRLEQKIKTTEVYQKTQRTNDALMVGYNISEGNNHIQTSLRQDWNSNYEDAMTGNIGYAYNLTSNWIFAASLGTAFVSPSFNYAYASADPDALGNPDLKPEKSRNTEISVRYNDSSGSLSLTAFQNQIKDFIIYEYGMTPQSTENLNEASITGLTISGDRFFNHFQIKGNLTTQTPKNDDTDKYLPYRATLIGSINLNYYMNDWIFGVENTGTKSRFADKANTRKVDGYILTNLFIDYRFSEALKINLRMNNALNKDYATNIEGNPKTTGFRYQTAGRNIFVNLNYDF</sequence>